<dbReference type="OrthoDB" id="19623at2759"/>
<organism evidence="1 2">
    <name type="scientific">Bugula neritina</name>
    <name type="common">Brown bryozoan</name>
    <name type="synonym">Sertularia neritina</name>
    <dbReference type="NCBI Taxonomy" id="10212"/>
    <lineage>
        <taxon>Eukaryota</taxon>
        <taxon>Metazoa</taxon>
        <taxon>Spiralia</taxon>
        <taxon>Lophotrochozoa</taxon>
        <taxon>Bryozoa</taxon>
        <taxon>Gymnolaemata</taxon>
        <taxon>Cheilostomatida</taxon>
        <taxon>Flustrina</taxon>
        <taxon>Buguloidea</taxon>
        <taxon>Bugulidae</taxon>
        <taxon>Bugula</taxon>
    </lineage>
</organism>
<gene>
    <name evidence="1" type="ORF">EB796_021607</name>
</gene>
<dbReference type="Proteomes" id="UP000593567">
    <property type="component" value="Unassembled WGS sequence"/>
</dbReference>
<dbReference type="GO" id="GO:0071218">
    <property type="term" value="P:cellular response to misfolded protein"/>
    <property type="evidence" value="ECO:0007669"/>
    <property type="project" value="TreeGrafter"/>
</dbReference>
<dbReference type="GO" id="GO:0016887">
    <property type="term" value="F:ATP hydrolysis activity"/>
    <property type="evidence" value="ECO:0007669"/>
    <property type="project" value="InterPro"/>
</dbReference>
<accession>A0A7J7J1R3</accession>
<dbReference type="AlphaFoldDB" id="A0A7J7J1R3"/>
<protein>
    <submittedName>
        <fullName evidence="1">TOR1A</fullName>
    </submittedName>
</protein>
<sequence length="77" mass="8723">MFPAVEPTTEVGKVSAVSDQIRDWIKGNLTICPNHLFIFDEVEKMPEGVLDVLKPFVDFTEPVRGVEYRKAIYILLG</sequence>
<name>A0A7J7J1R3_BUGNE</name>
<comment type="caution">
    <text evidence="1">The sequence shown here is derived from an EMBL/GenBank/DDBJ whole genome shotgun (WGS) entry which is preliminary data.</text>
</comment>
<reference evidence="1" key="1">
    <citation type="submission" date="2020-06" db="EMBL/GenBank/DDBJ databases">
        <title>Draft genome of Bugula neritina, a colonial animal packing powerful symbionts and potential medicines.</title>
        <authorList>
            <person name="Rayko M."/>
        </authorList>
    </citation>
    <scope>NUCLEOTIDE SEQUENCE [LARGE SCALE GENOMIC DNA]</scope>
    <source>
        <strain evidence="1">Kwan_BN1</strain>
    </source>
</reference>
<evidence type="ECO:0000313" key="2">
    <source>
        <dbReference type="Proteomes" id="UP000593567"/>
    </source>
</evidence>
<dbReference type="PANTHER" id="PTHR10760:SF2">
    <property type="entry name" value="LD13476P-RELATED"/>
    <property type="match status" value="1"/>
</dbReference>
<dbReference type="GO" id="GO:0005524">
    <property type="term" value="F:ATP binding"/>
    <property type="evidence" value="ECO:0007669"/>
    <property type="project" value="InterPro"/>
</dbReference>
<keyword evidence="2" id="KW-1185">Reference proteome</keyword>
<dbReference type="GO" id="GO:0005737">
    <property type="term" value="C:cytoplasm"/>
    <property type="evidence" value="ECO:0007669"/>
    <property type="project" value="UniProtKB-ARBA"/>
</dbReference>
<proteinExistence type="predicted"/>
<dbReference type="PANTHER" id="PTHR10760">
    <property type="entry name" value="TORSIN"/>
    <property type="match status" value="1"/>
</dbReference>
<dbReference type="EMBL" id="VXIV02003193">
    <property type="protein sequence ID" value="KAF6020110.1"/>
    <property type="molecule type" value="Genomic_DNA"/>
</dbReference>
<dbReference type="InterPro" id="IPR010448">
    <property type="entry name" value="Torsin"/>
</dbReference>
<evidence type="ECO:0000313" key="1">
    <source>
        <dbReference type="EMBL" id="KAF6020110.1"/>
    </source>
</evidence>